<accession>A0A069PTQ3</accession>
<evidence type="ECO:0000313" key="3">
    <source>
        <dbReference type="Proteomes" id="UP000027466"/>
    </source>
</evidence>
<reference evidence="2 3" key="1">
    <citation type="submission" date="2014-03" db="EMBL/GenBank/DDBJ databases">
        <title>Draft Genome Sequences of Four Burkholderia Strains.</title>
        <authorList>
            <person name="Liu X.Y."/>
            <person name="Li C.X."/>
            <person name="Xu J.H."/>
        </authorList>
    </citation>
    <scope>NUCLEOTIDE SEQUENCE [LARGE SCALE GENOMIC DNA]</scope>
    <source>
        <strain evidence="2 3">DSM 50014</strain>
    </source>
</reference>
<feature type="region of interest" description="Disordered" evidence="1">
    <location>
        <begin position="42"/>
        <end position="96"/>
    </location>
</feature>
<dbReference type="Proteomes" id="UP000027466">
    <property type="component" value="Unassembled WGS sequence"/>
</dbReference>
<evidence type="ECO:0000256" key="1">
    <source>
        <dbReference type="SAM" id="MobiDB-lite"/>
    </source>
</evidence>
<feature type="compositionally biased region" description="Basic and acidic residues" evidence="1">
    <location>
        <begin position="42"/>
        <end position="57"/>
    </location>
</feature>
<name>A0A069PTQ3_9BURK</name>
<dbReference type="AlphaFoldDB" id="A0A069PTQ3"/>
<sequence length="173" mass="19773">MMALDDLLDFLDAHLGNVDHHQQFALLDGRLEAPQARVRHVDADHRRGPCAEAGARERHAHHRPARDREARGRKRHRDQSGKHAGHAARRRAARERVEQVAALRERRLRQILERHARPREHVDVPPFDPFQQQFVDDALRALHVGQEEIDAPHVAPPFGPCRSRSGPARSLAQ</sequence>
<protein>
    <submittedName>
        <fullName evidence="2">Uncharacterized protein</fullName>
    </submittedName>
</protein>
<gene>
    <name evidence="2" type="ORF">BG61_40240</name>
</gene>
<feature type="compositionally biased region" description="Basic residues" evidence="1">
    <location>
        <begin position="58"/>
        <end position="93"/>
    </location>
</feature>
<proteinExistence type="predicted"/>
<organism evidence="2 3">
    <name type="scientific">Caballeronia glathei</name>
    <dbReference type="NCBI Taxonomy" id="60547"/>
    <lineage>
        <taxon>Bacteria</taxon>
        <taxon>Pseudomonadati</taxon>
        <taxon>Pseudomonadota</taxon>
        <taxon>Betaproteobacteria</taxon>
        <taxon>Burkholderiales</taxon>
        <taxon>Burkholderiaceae</taxon>
        <taxon>Caballeronia</taxon>
    </lineage>
</organism>
<keyword evidence="3" id="KW-1185">Reference proteome</keyword>
<comment type="caution">
    <text evidence="2">The sequence shown here is derived from an EMBL/GenBank/DDBJ whole genome shotgun (WGS) entry which is preliminary data.</text>
</comment>
<dbReference type="EMBL" id="JFHC01000009">
    <property type="protein sequence ID" value="KDR43209.1"/>
    <property type="molecule type" value="Genomic_DNA"/>
</dbReference>
<evidence type="ECO:0000313" key="2">
    <source>
        <dbReference type="EMBL" id="KDR43209.1"/>
    </source>
</evidence>
<feature type="region of interest" description="Disordered" evidence="1">
    <location>
        <begin position="149"/>
        <end position="173"/>
    </location>
</feature>